<protein>
    <submittedName>
        <fullName evidence="2">Acyl-CoA N-acyltransferase</fullName>
    </submittedName>
</protein>
<dbReference type="InterPro" id="IPR052523">
    <property type="entry name" value="Trichothecene_AcTrans"/>
</dbReference>
<dbReference type="InterPro" id="IPR016181">
    <property type="entry name" value="Acyl_CoA_acyltransferase"/>
</dbReference>
<proteinExistence type="predicted"/>
<keyword evidence="2" id="KW-0012">Acyltransferase</keyword>
<dbReference type="InParanoid" id="G3JS13"/>
<organism evidence="2 3">
    <name type="scientific">Cordyceps militaris (strain CM01)</name>
    <name type="common">Caterpillar fungus</name>
    <dbReference type="NCBI Taxonomy" id="983644"/>
    <lineage>
        <taxon>Eukaryota</taxon>
        <taxon>Fungi</taxon>
        <taxon>Dikarya</taxon>
        <taxon>Ascomycota</taxon>
        <taxon>Pezizomycotina</taxon>
        <taxon>Sordariomycetes</taxon>
        <taxon>Hypocreomycetidae</taxon>
        <taxon>Hypocreales</taxon>
        <taxon>Cordycipitaceae</taxon>
        <taxon>Cordyceps</taxon>
    </lineage>
</organism>
<evidence type="ECO:0000313" key="2">
    <source>
        <dbReference type="EMBL" id="EGX88659.1"/>
    </source>
</evidence>
<dbReference type="InterPro" id="IPR000182">
    <property type="entry name" value="GNAT_dom"/>
</dbReference>
<evidence type="ECO:0000313" key="3">
    <source>
        <dbReference type="Proteomes" id="UP000001610"/>
    </source>
</evidence>
<dbReference type="OrthoDB" id="2115692at2759"/>
<keyword evidence="2" id="KW-0808">Transferase</keyword>
<evidence type="ECO:0000259" key="1">
    <source>
        <dbReference type="PROSITE" id="PS51186"/>
    </source>
</evidence>
<dbReference type="SUPFAM" id="SSF55729">
    <property type="entry name" value="Acyl-CoA N-acyltransferases (Nat)"/>
    <property type="match status" value="1"/>
</dbReference>
<dbReference type="GO" id="GO:0016747">
    <property type="term" value="F:acyltransferase activity, transferring groups other than amino-acyl groups"/>
    <property type="evidence" value="ECO:0007669"/>
    <property type="project" value="InterPro"/>
</dbReference>
<dbReference type="HOGENOM" id="CLU_1085929_0_0_1"/>
<accession>G3JS13</accession>
<dbReference type="PANTHER" id="PTHR42791:SF1">
    <property type="entry name" value="N-ACETYLTRANSFERASE DOMAIN-CONTAINING PROTEIN"/>
    <property type="match status" value="1"/>
</dbReference>
<name>G3JS13_CORMM</name>
<reference evidence="2 3" key="1">
    <citation type="journal article" date="2011" name="Genome Biol.">
        <title>Genome sequence of the insect pathogenic fungus Cordyceps militaris, a valued traditional Chinese medicine.</title>
        <authorList>
            <person name="Zheng P."/>
            <person name="Xia Y."/>
            <person name="Xiao G."/>
            <person name="Xiong C."/>
            <person name="Hu X."/>
            <person name="Zhang S."/>
            <person name="Zheng H."/>
            <person name="Huang Y."/>
            <person name="Zhou Y."/>
            <person name="Wang S."/>
            <person name="Zhao G.P."/>
            <person name="Liu X."/>
            <person name="St Leger R.J."/>
            <person name="Wang C."/>
        </authorList>
    </citation>
    <scope>NUCLEOTIDE SEQUENCE [LARGE SCALE GENOMIC DNA]</scope>
    <source>
        <strain evidence="2 3">CM01</strain>
    </source>
</reference>
<dbReference type="PANTHER" id="PTHR42791">
    <property type="entry name" value="GNAT FAMILY ACETYLTRANSFERASE"/>
    <property type="match status" value="1"/>
</dbReference>
<dbReference type="AlphaFoldDB" id="G3JS13"/>
<dbReference type="GeneID" id="18170710"/>
<feature type="domain" description="N-acetyltransferase" evidence="1">
    <location>
        <begin position="7"/>
        <end position="236"/>
    </location>
</feature>
<dbReference type="Proteomes" id="UP000001610">
    <property type="component" value="Unassembled WGS sequence"/>
</dbReference>
<dbReference type="Gene3D" id="3.40.630.30">
    <property type="match status" value="1"/>
</dbReference>
<dbReference type="RefSeq" id="XP_006673904.1">
    <property type="nucleotide sequence ID" value="XM_006673841.1"/>
</dbReference>
<dbReference type="PROSITE" id="PS51186">
    <property type="entry name" value="GNAT"/>
    <property type="match status" value="1"/>
</dbReference>
<dbReference type="EMBL" id="JH126405">
    <property type="protein sequence ID" value="EGX88659.1"/>
    <property type="molecule type" value="Genomic_DNA"/>
</dbReference>
<dbReference type="VEuPathDB" id="FungiDB:CCM_08704"/>
<keyword evidence="3" id="KW-1185">Reference proteome</keyword>
<dbReference type="KEGG" id="cmt:CCM_08704"/>
<sequence>MPAPADLVLRDATAADLDAITRIVASSPDDAADWTYPELRQQADVLRPLHARAFAGLFRSRQNLLRVAERGGRVVGYSAWVRRERVDGEVVAVDVKEACDENALTAESARLIGDAPLPKFAALAISIPSRAAAIARLRSAQAPEPCLSVPGEQLLVLGVDQGQQGRGIGGALIQEGLSRAAAAACPVFVTGEGRGMRVYRHLGFQVLEGTCRCFDRDGNEAGGDDEGGLRAAQMVWVPDGQSVTVHGVLYRGYGLP</sequence>
<gene>
    <name evidence="2" type="ORF">CCM_08704</name>
</gene>